<keyword evidence="4" id="KW-0067">ATP-binding</keyword>
<reference evidence="7" key="1">
    <citation type="submission" date="2022-10" db="EMBL/GenBank/DDBJ databases">
        <title>Novel sulphate-reducing endosymbionts in the free-living metamonad Anaeramoeba.</title>
        <authorList>
            <person name="Jerlstrom-Hultqvist J."/>
            <person name="Cepicka I."/>
            <person name="Gallot-Lavallee L."/>
            <person name="Salas-Leiva D."/>
            <person name="Curtis B.A."/>
            <person name="Zahonova K."/>
            <person name="Pipaliya S."/>
            <person name="Dacks J."/>
            <person name="Roger A.J."/>
        </authorList>
    </citation>
    <scope>NUCLEOTIDE SEQUENCE</scope>
    <source>
        <strain evidence="7">BMAN</strain>
    </source>
</reference>
<evidence type="ECO:0000256" key="2">
    <source>
        <dbReference type="ARBA" id="ARBA00022490"/>
    </source>
</evidence>
<dbReference type="SMART" id="SM00268">
    <property type="entry name" value="ACTIN"/>
    <property type="match status" value="1"/>
</dbReference>
<keyword evidence="3" id="KW-0547">Nucleotide-binding</keyword>
<dbReference type="AlphaFoldDB" id="A0A9Q0LUS5"/>
<dbReference type="Gene3D" id="3.90.640.10">
    <property type="entry name" value="Actin, Chain A, domain 4"/>
    <property type="match status" value="1"/>
</dbReference>
<dbReference type="GO" id="GO:0005524">
    <property type="term" value="F:ATP binding"/>
    <property type="evidence" value="ECO:0007669"/>
    <property type="project" value="UniProtKB-KW"/>
</dbReference>
<evidence type="ECO:0000256" key="4">
    <source>
        <dbReference type="ARBA" id="ARBA00022840"/>
    </source>
</evidence>
<evidence type="ECO:0000313" key="8">
    <source>
        <dbReference type="Proteomes" id="UP001149090"/>
    </source>
</evidence>
<evidence type="ECO:0000256" key="1">
    <source>
        <dbReference type="ARBA" id="ARBA00004245"/>
    </source>
</evidence>
<dbReference type="InterPro" id="IPR004000">
    <property type="entry name" value="Actin"/>
</dbReference>
<sequence length="382" mass="43904">MINFEDFNQEYQPLVIDNGSGMIKAGFAGDDAPRSIFPSISIKPRFYNPLITNEKPKFLGGDEPQINREIMKINYPLENGIISNWDDMEKIWHNVFYNELRVSPEEHPVLLTQIPFNPNSNKEKTAQIMFETFNVPGFYIANDLCLSIFLSGKETGIVIDLGDSISHSGVVYQLNILPHSVQRINFGGKHLTEYLTKIVNEKGFSFTSKLSDVEIIKDLKEKFCYVALDFEEEMVLEKQNIEKIQKNYELLDGKFIQVSNERFKIPEILFNPNLLGLETYGIHNSIYKSIMSCDLELHDSLFDNIVLSGGSSMFPGIEERLQKEFSFLVKNQNFQIVSPSERKYSVWIGGSILASLSTFRNSWILKEEYEENGIKIIYQKLN</sequence>
<evidence type="ECO:0000256" key="5">
    <source>
        <dbReference type="ARBA" id="ARBA00023212"/>
    </source>
</evidence>
<evidence type="ECO:0000256" key="3">
    <source>
        <dbReference type="ARBA" id="ARBA00022741"/>
    </source>
</evidence>
<comment type="caution">
    <text evidence="7">The sequence shown here is derived from an EMBL/GenBank/DDBJ whole genome shotgun (WGS) entry which is preliminary data.</text>
</comment>
<comment type="subcellular location">
    <subcellularLocation>
        <location evidence="1">Cytoplasm</location>
        <location evidence="1">Cytoskeleton</location>
    </subcellularLocation>
</comment>
<keyword evidence="5" id="KW-0206">Cytoskeleton</keyword>
<comment type="similarity">
    <text evidence="6">Belongs to the actin family.</text>
</comment>
<proteinExistence type="inferred from homology"/>
<name>A0A9Q0LUS5_ANAIG</name>
<keyword evidence="8" id="KW-1185">Reference proteome</keyword>
<evidence type="ECO:0000256" key="6">
    <source>
        <dbReference type="RuleBase" id="RU000487"/>
    </source>
</evidence>
<keyword evidence="2" id="KW-0963">Cytoplasm</keyword>
<dbReference type="FunFam" id="3.30.420.40:FF:000148">
    <property type="entry name" value="Actin, alpha skeletal muscle"/>
    <property type="match status" value="1"/>
</dbReference>
<dbReference type="EMBL" id="JAPDFW010000044">
    <property type="protein sequence ID" value="KAJ5078904.1"/>
    <property type="molecule type" value="Genomic_DNA"/>
</dbReference>
<accession>A0A9Q0LUS5</accession>
<organism evidence="7 8">
    <name type="scientific">Anaeramoeba ignava</name>
    <name type="common">Anaerobic marine amoeba</name>
    <dbReference type="NCBI Taxonomy" id="1746090"/>
    <lineage>
        <taxon>Eukaryota</taxon>
        <taxon>Metamonada</taxon>
        <taxon>Anaeramoebidae</taxon>
        <taxon>Anaeramoeba</taxon>
    </lineage>
</organism>
<dbReference type="GO" id="GO:0005856">
    <property type="term" value="C:cytoskeleton"/>
    <property type="evidence" value="ECO:0007669"/>
    <property type="project" value="UniProtKB-SubCell"/>
</dbReference>
<dbReference type="PANTHER" id="PTHR11937">
    <property type="entry name" value="ACTIN"/>
    <property type="match status" value="1"/>
</dbReference>
<dbReference type="Pfam" id="PF00022">
    <property type="entry name" value="Actin"/>
    <property type="match status" value="1"/>
</dbReference>
<dbReference type="PRINTS" id="PR00190">
    <property type="entry name" value="ACTIN"/>
</dbReference>
<protein>
    <submittedName>
        <fullName evidence="7">Actin-7-related</fullName>
    </submittedName>
</protein>
<gene>
    <name evidence="7" type="ORF">M0811_04627</name>
</gene>
<dbReference type="Gene3D" id="3.30.420.40">
    <property type="match status" value="2"/>
</dbReference>
<dbReference type="Proteomes" id="UP001149090">
    <property type="component" value="Unassembled WGS sequence"/>
</dbReference>
<dbReference type="InterPro" id="IPR043129">
    <property type="entry name" value="ATPase_NBD"/>
</dbReference>
<evidence type="ECO:0000313" key="7">
    <source>
        <dbReference type="EMBL" id="KAJ5078904.1"/>
    </source>
</evidence>
<dbReference type="SUPFAM" id="SSF53067">
    <property type="entry name" value="Actin-like ATPase domain"/>
    <property type="match status" value="2"/>
</dbReference>
<dbReference type="FunFam" id="3.90.640.10:FF:000007">
    <property type="entry name" value="Actin like 7B"/>
    <property type="match status" value="1"/>
</dbReference>